<reference evidence="2 3" key="1">
    <citation type="submission" date="2017-12" db="EMBL/GenBank/DDBJ databases">
        <title>Streptomyces populusis sp. nov., a novel endophytic actinobacterium isolated from stems of Populus adenopoda Maxim.</title>
        <authorList>
            <person name="Wang Z."/>
        </authorList>
    </citation>
    <scope>NUCLEOTIDE SEQUENCE [LARGE SCALE GENOMIC DNA]</scope>
    <source>
        <strain evidence="2 3">A249</strain>
    </source>
</reference>
<evidence type="ECO:0000313" key="2">
    <source>
        <dbReference type="EMBL" id="PKT72179.1"/>
    </source>
</evidence>
<accession>A0A2I0SQH2</accession>
<proteinExistence type="predicted"/>
<organism evidence="2 3">
    <name type="scientific">Streptomyces populi</name>
    <dbReference type="NCBI Taxonomy" id="2058924"/>
    <lineage>
        <taxon>Bacteria</taxon>
        <taxon>Bacillati</taxon>
        <taxon>Actinomycetota</taxon>
        <taxon>Actinomycetes</taxon>
        <taxon>Kitasatosporales</taxon>
        <taxon>Streptomycetaceae</taxon>
        <taxon>Streptomyces</taxon>
    </lineage>
</organism>
<protein>
    <submittedName>
        <fullName evidence="2">Uncharacterized protein</fullName>
    </submittedName>
</protein>
<feature type="compositionally biased region" description="Low complexity" evidence="1">
    <location>
        <begin position="188"/>
        <end position="202"/>
    </location>
</feature>
<dbReference type="AlphaFoldDB" id="A0A2I0SQH2"/>
<comment type="caution">
    <text evidence="2">The sequence shown here is derived from an EMBL/GenBank/DDBJ whole genome shotgun (WGS) entry which is preliminary data.</text>
</comment>
<dbReference type="EMBL" id="PJOS01000025">
    <property type="protein sequence ID" value="PKT72179.1"/>
    <property type="molecule type" value="Genomic_DNA"/>
</dbReference>
<evidence type="ECO:0000256" key="1">
    <source>
        <dbReference type="SAM" id="MobiDB-lite"/>
    </source>
</evidence>
<keyword evidence="3" id="KW-1185">Reference proteome</keyword>
<evidence type="ECO:0000313" key="3">
    <source>
        <dbReference type="Proteomes" id="UP000236178"/>
    </source>
</evidence>
<dbReference type="Proteomes" id="UP000236178">
    <property type="component" value="Unassembled WGS sequence"/>
</dbReference>
<gene>
    <name evidence="2" type="ORF">CW362_15240</name>
</gene>
<name>A0A2I0SQH2_9ACTN</name>
<dbReference type="OrthoDB" id="3541931at2"/>
<sequence>MTDLVRVQVTFTSPAGDRASGCTGESTATAKVSLPEPLGDRDVIVDNYTRFTAEGAEPPALRLCGELGCTPPATGCTPASYEQALTAVDAPEHTYRNSERCDGKWLVLDFSWRTGPACDDSTDPACSARLGDRWFFRSKKSGWEPISRTSAGGCRDVRREEPAFPSSLCRSLAPLSSALHPSYPPPSASSTPGARSTATATP</sequence>
<feature type="region of interest" description="Disordered" evidence="1">
    <location>
        <begin position="180"/>
        <end position="202"/>
    </location>
</feature>